<dbReference type="AlphaFoldDB" id="W8VVZ9"/>
<accession>W8VVZ9</accession>
<keyword evidence="1" id="KW-0805">Transcription regulation</keyword>
<dbReference type="Gene3D" id="1.10.10.60">
    <property type="entry name" value="Homeodomain-like"/>
    <property type="match status" value="1"/>
</dbReference>
<sequence>MRAVYPENENESNFIFTGFQSPTSRHLLRERKLFKIIWCTDLSQELIVDGGLVNLQRYQLLFCTPENIIEIPETSPELLGYLFPAEFYNLQNQKSDNGANGILFYGLDNAPVIQLEKRQQKIIEAIHILIQEEFRQKDDLQGEMLCLLLQRILFTATRVLQMNQGQHLWSNKQVDLVKRFNLLVELHFKEKHQVADYAELLSRSPKTLSNLFKKHDIPSPLKIINGRIMLEAKRLLHFSNLTAEEIGQKLGYSEPSHFSKFFKKQTGTSPLSFRK</sequence>
<evidence type="ECO:0000256" key="2">
    <source>
        <dbReference type="ARBA" id="ARBA00023125"/>
    </source>
</evidence>
<dbReference type="KEGG" id="nmf:NMS_0303"/>
<dbReference type="InterPro" id="IPR018060">
    <property type="entry name" value="HTH_AraC"/>
</dbReference>
<dbReference type="GO" id="GO:0043565">
    <property type="term" value="F:sequence-specific DNA binding"/>
    <property type="evidence" value="ECO:0007669"/>
    <property type="project" value="InterPro"/>
</dbReference>
<dbReference type="SMART" id="SM00342">
    <property type="entry name" value="HTH_ARAC"/>
    <property type="match status" value="1"/>
</dbReference>
<dbReference type="RefSeq" id="WP_041495052.1">
    <property type="nucleotide sequence ID" value="NZ_AP014548.1"/>
</dbReference>
<keyword evidence="2" id="KW-0238">DNA-binding</keyword>
<dbReference type="PRINTS" id="PR00032">
    <property type="entry name" value="HTHARAC"/>
</dbReference>
<dbReference type="PANTHER" id="PTHR43280:SF32">
    <property type="entry name" value="TRANSCRIPTIONAL REGULATORY PROTEIN"/>
    <property type="match status" value="1"/>
</dbReference>
<dbReference type="EMBL" id="AP014548">
    <property type="protein sequence ID" value="BAO54312.1"/>
    <property type="molecule type" value="Genomic_DNA"/>
</dbReference>
<name>W8VVZ9_9FLAO</name>
<evidence type="ECO:0000256" key="3">
    <source>
        <dbReference type="ARBA" id="ARBA00023163"/>
    </source>
</evidence>
<dbReference type="PROSITE" id="PS01124">
    <property type="entry name" value="HTH_ARAC_FAMILY_2"/>
    <property type="match status" value="1"/>
</dbReference>
<feature type="domain" description="HTH araC/xylS-type" evidence="4">
    <location>
        <begin position="178"/>
        <end position="275"/>
    </location>
</feature>
<dbReference type="Proteomes" id="UP000031760">
    <property type="component" value="Chromosome"/>
</dbReference>
<protein>
    <submittedName>
        <fullName evidence="5">Transcriptional regulator, AraC family</fullName>
    </submittedName>
</protein>
<dbReference type="SUPFAM" id="SSF46689">
    <property type="entry name" value="Homeodomain-like"/>
    <property type="match status" value="1"/>
</dbReference>
<reference evidence="5 6" key="1">
    <citation type="journal article" date="2014" name="Proc. Natl. Acad. Sci. U.S.A.">
        <title>Functional characterization of flavobacteria rhodopsins reveals a unique class of light-driven chloride pump in bacteria.</title>
        <authorList>
            <person name="Yoshizawa S."/>
            <person name="Kumagai Y."/>
            <person name="Kim H."/>
            <person name="Ogura Y."/>
            <person name="Hayashi T."/>
            <person name="Iwasaki W."/>
            <person name="DeLong E.F."/>
            <person name="Kogure K."/>
        </authorList>
    </citation>
    <scope>NUCLEOTIDE SEQUENCE [LARGE SCALE GENOMIC DNA]</scope>
    <source>
        <strain evidence="5 6">S1-08</strain>
    </source>
</reference>
<gene>
    <name evidence="5" type="ORF">NMS_0303</name>
</gene>
<organism evidence="5 6">
    <name type="scientific">Nonlabens marinus S1-08</name>
    <dbReference type="NCBI Taxonomy" id="1454201"/>
    <lineage>
        <taxon>Bacteria</taxon>
        <taxon>Pseudomonadati</taxon>
        <taxon>Bacteroidota</taxon>
        <taxon>Flavobacteriia</taxon>
        <taxon>Flavobacteriales</taxon>
        <taxon>Flavobacteriaceae</taxon>
        <taxon>Nonlabens</taxon>
    </lineage>
</organism>
<evidence type="ECO:0000313" key="5">
    <source>
        <dbReference type="EMBL" id="BAO54312.1"/>
    </source>
</evidence>
<evidence type="ECO:0000256" key="1">
    <source>
        <dbReference type="ARBA" id="ARBA00023015"/>
    </source>
</evidence>
<dbReference type="InterPro" id="IPR020449">
    <property type="entry name" value="Tscrpt_reg_AraC-type_HTH"/>
</dbReference>
<evidence type="ECO:0000313" key="6">
    <source>
        <dbReference type="Proteomes" id="UP000031760"/>
    </source>
</evidence>
<dbReference type="STRING" id="1454201.NMS_0303"/>
<dbReference type="GO" id="GO:0003700">
    <property type="term" value="F:DNA-binding transcription factor activity"/>
    <property type="evidence" value="ECO:0007669"/>
    <property type="project" value="InterPro"/>
</dbReference>
<evidence type="ECO:0000259" key="4">
    <source>
        <dbReference type="PROSITE" id="PS01124"/>
    </source>
</evidence>
<proteinExistence type="predicted"/>
<dbReference type="OrthoDB" id="2666928at2"/>
<dbReference type="PANTHER" id="PTHR43280">
    <property type="entry name" value="ARAC-FAMILY TRANSCRIPTIONAL REGULATOR"/>
    <property type="match status" value="1"/>
</dbReference>
<keyword evidence="6" id="KW-1185">Reference proteome</keyword>
<keyword evidence="3" id="KW-0804">Transcription</keyword>
<dbReference type="Pfam" id="PF12833">
    <property type="entry name" value="HTH_18"/>
    <property type="match status" value="1"/>
</dbReference>
<dbReference type="InterPro" id="IPR009057">
    <property type="entry name" value="Homeodomain-like_sf"/>
</dbReference>
<dbReference type="HOGENOM" id="CLU_000445_88_2_10"/>